<protein>
    <submittedName>
        <fullName evidence="1">Uncharacterized protein</fullName>
    </submittedName>
</protein>
<dbReference type="EMBL" id="FQTY01000022">
    <property type="protein sequence ID" value="SHF14196.1"/>
    <property type="molecule type" value="Genomic_DNA"/>
</dbReference>
<proteinExistence type="predicted"/>
<dbReference type="STRING" id="1123404.SAMN02745784_02955"/>
<dbReference type="GeneID" id="90996673"/>
<accession>A0A1M4Z9D2</accession>
<organism evidence="1 2">
    <name type="scientific">Tissierella praeacuta DSM 18095</name>
    <dbReference type="NCBI Taxonomy" id="1123404"/>
    <lineage>
        <taxon>Bacteria</taxon>
        <taxon>Bacillati</taxon>
        <taxon>Bacillota</taxon>
        <taxon>Tissierellia</taxon>
        <taxon>Tissierellales</taxon>
        <taxon>Tissierellaceae</taxon>
        <taxon>Tissierella</taxon>
    </lineage>
</organism>
<gene>
    <name evidence="1" type="ORF">SAMN02745784_02955</name>
</gene>
<evidence type="ECO:0000313" key="2">
    <source>
        <dbReference type="Proteomes" id="UP000184114"/>
    </source>
</evidence>
<dbReference type="Proteomes" id="UP000184114">
    <property type="component" value="Unassembled WGS sequence"/>
</dbReference>
<keyword evidence="2" id="KW-1185">Reference proteome</keyword>
<dbReference type="AlphaFoldDB" id="A0A1M4Z9D2"/>
<evidence type="ECO:0000313" key="1">
    <source>
        <dbReference type="EMBL" id="SHF14196.1"/>
    </source>
</evidence>
<reference evidence="2" key="1">
    <citation type="submission" date="2016-11" db="EMBL/GenBank/DDBJ databases">
        <authorList>
            <person name="Varghese N."/>
            <person name="Submissions S."/>
        </authorList>
    </citation>
    <scope>NUCLEOTIDE SEQUENCE [LARGE SCALE GENOMIC DNA]</scope>
    <source>
        <strain evidence="2">DSM 18095</strain>
    </source>
</reference>
<dbReference type="RefSeq" id="WP_159429213.1">
    <property type="nucleotide sequence ID" value="NZ_FQTY01000022.1"/>
</dbReference>
<sequence length="46" mass="5239">MIDEVIKEAAKIMRENPSMKFYEALVEAKKLLKEKSSQGLPSQKSN</sequence>
<name>A0A1M4Z9D2_9FIRM</name>